<name>A0AAE3AZD9_9FIRM</name>
<comment type="caution">
    <text evidence="2">The sequence shown here is derived from an EMBL/GenBank/DDBJ whole genome shotgun (WGS) entry which is preliminary data.</text>
</comment>
<dbReference type="PANTHER" id="PTHR34351">
    <property type="entry name" value="SLR1927 PROTEIN-RELATED"/>
    <property type="match status" value="1"/>
</dbReference>
<dbReference type="EMBL" id="JAJEQF010000050">
    <property type="protein sequence ID" value="MCC2168892.1"/>
    <property type="molecule type" value="Genomic_DNA"/>
</dbReference>
<feature type="domain" description="DUF58" evidence="1">
    <location>
        <begin position="183"/>
        <end position="337"/>
    </location>
</feature>
<dbReference type="AlphaFoldDB" id="A0AAE3AZD9"/>
<dbReference type="RefSeq" id="WP_262586836.1">
    <property type="nucleotide sequence ID" value="NZ_JAJEQF010000050.1"/>
</dbReference>
<dbReference type="Proteomes" id="UP001199355">
    <property type="component" value="Unassembled WGS sequence"/>
</dbReference>
<evidence type="ECO:0000259" key="1">
    <source>
        <dbReference type="Pfam" id="PF01882"/>
    </source>
</evidence>
<evidence type="ECO:0000313" key="2">
    <source>
        <dbReference type="EMBL" id="MCC2168892.1"/>
    </source>
</evidence>
<reference evidence="2 3" key="1">
    <citation type="submission" date="2021-10" db="EMBL/GenBank/DDBJ databases">
        <title>Anaerobic single-cell dispensing facilitates the cultivation of human gut bacteria.</title>
        <authorList>
            <person name="Afrizal A."/>
        </authorList>
    </citation>
    <scope>NUCLEOTIDE SEQUENCE [LARGE SCALE GENOMIC DNA]</scope>
    <source>
        <strain evidence="2 3">CLA-AA-H244</strain>
    </source>
</reference>
<dbReference type="InterPro" id="IPR002881">
    <property type="entry name" value="DUF58"/>
</dbReference>
<proteinExistence type="predicted"/>
<keyword evidence="3" id="KW-1185">Reference proteome</keyword>
<accession>A0AAE3AZD9</accession>
<protein>
    <submittedName>
        <fullName evidence="2">DUF58 domain-containing protein</fullName>
    </submittedName>
</protein>
<gene>
    <name evidence="2" type="ORF">LKD45_14565</name>
</gene>
<dbReference type="PANTHER" id="PTHR34351:SF2">
    <property type="entry name" value="DUF58 DOMAIN-CONTAINING PROTEIN"/>
    <property type="match status" value="1"/>
</dbReference>
<dbReference type="Pfam" id="PF01882">
    <property type="entry name" value="DUF58"/>
    <property type="match status" value="1"/>
</dbReference>
<sequence length="379" mass="43571">MVIIWIILGALLLWEIQSVWYAKHWDEELFVSLAFSRKSTVRGESCELLETIENRKLLPLPVLKVKFQVSRQLAFEDAGTESSVTDQYYRNDVFSVRPYTRHIRSLRFTCKKRGFYRINGLDVVAGDLFLTHELPKSLPVDSQLYVYPRPFRGMDFNGALRQLNGEVATKRHLQEDPFEYLGIREYTPRDTLRDVNWKATARSGELKVNQKGCTAQRSVRLVVNLEDGAILRQEDLLEASIEMAAAAAELFIGQGIRTSLETNGPDLLTKEAVCLKASCGAGHLDSILRGLARIDLEKPAPSFEPIRERLEEMEDRESLCTIFFSADARPEFQQLLEKFRKEKREFIWFCPVNRIIRPEINAGIRPYTRLIDVEEGGRL</sequence>
<evidence type="ECO:0000313" key="3">
    <source>
        <dbReference type="Proteomes" id="UP001199355"/>
    </source>
</evidence>
<organism evidence="2 3">
    <name type="scientific">Gallintestinimicrobium propionicum</name>
    <dbReference type="NCBI Taxonomy" id="2981770"/>
    <lineage>
        <taxon>Bacteria</taxon>
        <taxon>Bacillati</taxon>
        <taxon>Bacillota</taxon>
        <taxon>Clostridia</taxon>
        <taxon>Lachnospirales</taxon>
        <taxon>Lachnospiraceae</taxon>
        <taxon>Gallintestinimicrobium</taxon>
    </lineage>
</organism>